<evidence type="ECO:0000256" key="1">
    <source>
        <dbReference type="ARBA" id="ARBA00023015"/>
    </source>
</evidence>
<dbReference type="Gene3D" id="1.10.260.40">
    <property type="entry name" value="lambda repressor-like DNA-binding domains"/>
    <property type="match status" value="1"/>
</dbReference>
<dbReference type="AlphaFoldDB" id="A0AB39MKW7"/>
<sequence>MTSRPSRPRMKDVAAEAGVSVMTVSRVVNGEAGVAPLTAARVAAAVRKLGYQRDDVARQLRRTDRLSQTIGLMVDNVADPFMAAVASATEDVAHRRGNMVLIGSSRADLRREREVIAAFTARRVDGLILTPVAGDHRVLRSAQARGTKIVCVDRVAPGLDVDTVVVDNFGAVRQAVRHLIAHGHRRICYLGDKPEIWTFGERHRGYLAALDAAGIAADPALVRHDLRSGADAARAVTALLSAPRPPTAVLAGNEVLAFGVRAVLPAGVAFVAFDDFALAAQLTPPVTVIAQDPVALATSAAQLLFARIHGDTSPPRRVVMPTELIPRGSGEIPGPGTPITTPRR</sequence>
<dbReference type="Pfam" id="PF00356">
    <property type="entry name" value="LacI"/>
    <property type="match status" value="1"/>
</dbReference>
<dbReference type="RefSeq" id="WP_369191632.1">
    <property type="nucleotide sequence ID" value="NZ_CP163431.1"/>
</dbReference>
<dbReference type="InterPro" id="IPR000843">
    <property type="entry name" value="HTH_LacI"/>
</dbReference>
<reference evidence="6" key="1">
    <citation type="submission" date="2024-07" db="EMBL/GenBank/DDBJ databases">
        <authorList>
            <person name="Yu S.T."/>
        </authorList>
    </citation>
    <scope>NUCLEOTIDE SEQUENCE</scope>
    <source>
        <strain evidence="6">R08</strain>
    </source>
</reference>
<dbReference type="Pfam" id="PF00532">
    <property type="entry name" value="Peripla_BP_1"/>
    <property type="match status" value="1"/>
</dbReference>
<feature type="domain" description="HTH lacI-type" evidence="5">
    <location>
        <begin position="8"/>
        <end position="62"/>
    </location>
</feature>
<proteinExistence type="predicted"/>
<protein>
    <submittedName>
        <fullName evidence="6">LacI family DNA-binding transcriptional regulator</fullName>
    </submittedName>
</protein>
<dbReference type="SMART" id="SM00354">
    <property type="entry name" value="HTH_LACI"/>
    <property type="match status" value="1"/>
</dbReference>
<dbReference type="GO" id="GO:0000976">
    <property type="term" value="F:transcription cis-regulatory region binding"/>
    <property type="evidence" value="ECO:0007669"/>
    <property type="project" value="TreeGrafter"/>
</dbReference>
<evidence type="ECO:0000256" key="2">
    <source>
        <dbReference type="ARBA" id="ARBA00023125"/>
    </source>
</evidence>
<dbReference type="CDD" id="cd01392">
    <property type="entry name" value="HTH_LacI"/>
    <property type="match status" value="1"/>
</dbReference>
<evidence type="ECO:0000313" key="6">
    <source>
        <dbReference type="EMBL" id="XDQ06763.1"/>
    </source>
</evidence>
<evidence type="ECO:0000259" key="5">
    <source>
        <dbReference type="PROSITE" id="PS50932"/>
    </source>
</evidence>
<feature type="compositionally biased region" description="Low complexity" evidence="4">
    <location>
        <begin position="332"/>
        <end position="344"/>
    </location>
</feature>
<dbReference type="Gene3D" id="3.40.50.2300">
    <property type="match status" value="2"/>
</dbReference>
<dbReference type="CDD" id="cd06267">
    <property type="entry name" value="PBP1_LacI_sugar_binding-like"/>
    <property type="match status" value="1"/>
</dbReference>
<accession>A0AB39MKW7</accession>
<dbReference type="PROSITE" id="PS00356">
    <property type="entry name" value="HTH_LACI_1"/>
    <property type="match status" value="1"/>
</dbReference>
<evidence type="ECO:0000256" key="3">
    <source>
        <dbReference type="ARBA" id="ARBA00023163"/>
    </source>
</evidence>
<keyword evidence="2 6" id="KW-0238">DNA-binding</keyword>
<dbReference type="GO" id="GO:0003700">
    <property type="term" value="F:DNA-binding transcription factor activity"/>
    <property type="evidence" value="ECO:0007669"/>
    <property type="project" value="TreeGrafter"/>
</dbReference>
<organism evidence="6">
    <name type="scientific">Streptomyces sp. R08</name>
    <dbReference type="NCBI Taxonomy" id="3238624"/>
    <lineage>
        <taxon>Bacteria</taxon>
        <taxon>Bacillati</taxon>
        <taxon>Actinomycetota</taxon>
        <taxon>Actinomycetes</taxon>
        <taxon>Kitasatosporales</taxon>
        <taxon>Streptomycetaceae</taxon>
        <taxon>Streptomyces</taxon>
    </lineage>
</organism>
<evidence type="ECO:0000256" key="4">
    <source>
        <dbReference type="SAM" id="MobiDB-lite"/>
    </source>
</evidence>
<dbReference type="PANTHER" id="PTHR30146:SF109">
    <property type="entry name" value="HTH-TYPE TRANSCRIPTIONAL REGULATOR GALS"/>
    <property type="match status" value="1"/>
</dbReference>
<feature type="region of interest" description="Disordered" evidence="4">
    <location>
        <begin position="325"/>
        <end position="344"/>
    </location>
</feature>
<dbReference type="PROSITE" id="PS50932">
    <property type="entry name" value="HTH_LACI_2"/>
    <property type="match status" value="1"/>
</dbReference>
<dbReference type="InterPro" id="IPR028082">
    <property type="entry name" value="Peripla_BP_I"/>
</dbReference>
<gene>
    <name evidence="6" type="ORF">AB5J58_44190</name>
</gene>
<dbReference type="InterPro" id="IPR001761">
    <property type="entry name" value="Peripla_BP/Lac1_sug-bd_dom"/>
</dbReference>
<dbReference type="InterPro" id="IPR010982">
    <property type="entry name" value="Lambda_DNA-bd_dom_sf"/>
</dbReference>
<dbReference type="EMBL" id="CP163431">
    <property type="protein sequence ID" value="XDQ06763.1"/>
    <property type="molecule type" value="Genomic_DNA"/>
</dbReference>
<keyword evidence="3" id="KW-0804">Transcription</keyword>
<keyword evidence="1" id="KW-0805">Transcription regulation</keyword>
<name>A0AB39MKW7_9ACTN</name>
<dbReference type="PANTHER" id="PTHR30146">
    <property type="entry name" value="LACI-RELATED TRANSCRIPTIONAL REPRESSOR"/>
    <property type="match status" value="1"/>
</dbReference>
<dbReference type="SUPFAM" id="SSF53822">
    <property type="entry name" value="Periplasmic binding protein-like I"/>
    <property type="match status" value="1"/>
</dbReference>
<dbReference type="SUPFAM" id="SSF47413">
    <property type="entry name" value="lambda repressor-like DNA-binding domains"/>
    <property type="match status" value="1"/>
</dbReference>